<sequence length="140" mass="15469">MELKAHSKFSRADFKLRLFLPSPFSFAENGSGATLWCCDDEAASSENDNLGPPFPWWKKITRHHNDKSTTIMDIGPILASFQSSSLGTPEEIAELQAASSAIALHNNILGSPPTHPCHLGLYLVRLLNREYSPTTRCCQP</sequence>
<proteinExistence type="predicted"/>
<evidence type="ECO:0000313" key="1">
    <source>
        <dbReference type="EMBL" id="KAE9401433.1"/>
    </source>
</evidence>
<dbReference type="AlphaFoldDB" id="A0A6A4HU13"/>
<reference evidence="1" key="1">
    <citation type="journal article" date="2019" name="Environ. Microbiol.">
        <title>Fungal ecological strategies reflected in gene transcription - a case study of two litter decomposers.</title>
        <authorList>
            <person name="Barbi F."/>
            <person name="Kohler A."/>
            <person name="Barry K."/>
            <person name="Baskaran P."/>
            <person name="Daum C."/>
            <person name="Fauchery L."/>
            <person name="Ihrmark K."/>
            <person name="Kuo A."/>
            <person name="LaButti K."/>
            <person name="Lipzen A."/>
            <person name="Morin E."/>
            <person name="Grigoriev I.V."/>
            <person name="Henrissat B."/>
            <person name="Lindahl B."/>
            <person name="Martin F."/>
        </authorList>
    </citation>
    <scope>NUCLEOTIDE SEQUENCE</scope>
    <source>
        <strain evidence="1">JB14</strain>
    </source>
</reference>
<protein>
    <submittedName>
        <fullName evidence="1">Uncharacterized protein</fullName>
    </submittedName>
</protein>
<gene>
    <name evidence="1" type="ORF">BT96DRAFT_937971</name>
</gene>
<evidence type="ECO:0000313" key="2">
    <source>
        <dbReference type="Proteomes" id="UP000799118"/>
    </source>
</evidence>
<accession>A0A6A4HU13</accession>
<keyword evidence="2" id="KW-1185">Reference proteome</keyword>
<dbReference type="Proteomes" id="UP000799118">
    <property type="component" value="Unassembled WGS sequence"/>
</dbReference>
<organism evidence="1 2">
    <name type="scientific">Gymnopus androsaceus JB14</name>
    <dbReference type="NCBI Taxonomy" id="1447944"/>
    <lineage>
        <taxon>Eukaryota</taxon>
        <taxon>Fungi</taxon>
        <taxon>Dikarya</taxon>
        <taxon>Basidiomycota</taxon>
        <taxon>Agaricomycotina</taxon>
        <taxon>Agaricomycetes</taxon>
        <taxon>Agaricomycetidae</taxon>
        <taxon>Agaricales</taxon>
        <taxon>Marasmiineae</taxon>
        <taxon>Omphalotaceae</taxon>
        <taxon>Gymnopus</taxon>
    </lineage>
</organism>
<dbReference type="EMBL" id="ML769446">
    <property type="protein sequence ID" value="KAE9401433.1"/>
    <property type="molecule type" value="Genomic_DNA"/>
</dbReference>
<name>A0A6A4HU13_9AGAR</name>